<dbReference type="GO" id="GO:0005783">
    <property type="term" value="C:endoplasmic reticulum"/>
    <property type="evidence" value="ECO:0007669"/>
    <property type="project" value="UniProtKB-SubCell"/>
</dbReference>
<evidence type="ECO:0000259" key="8">
    <source>
        <dbReference type="Pfam" id="PF04101"/>
    </source>
</evidence>
<dbReference type="STRING" id="568069.A0A1J1IYR3"/>
<dbReference type="PANTHER" id="PTHR12867">
    <property type="entry name" value="GLYCOSYL TRANSFERASE-RELATED"/>
    <property type="match status" value="1"/>
</dbReference>
<dbReference type="InterPro" id="IPR039042">
    <property type="entry name" value="Alg13-like"/>
</dbReference>
<evidence type="ECO:0000256" key="5">
    <source>
        <dbReference type="ARBA" id="ARBA00022676"/>
    </source>
</evidence>
<comment type="subcellular location">
    <subcellularLocation>
        <location evidence="1">Endoplasmic reticulum</location>
    </subcellularLocation>
</comment>
<evidence type="ECO:0000313" key="10">
    <source>
        <dbReference type="Proteomes" id="UP000183832"/>
    </source>
</evidence>
<keyword evidence="7" id="KW-0256">Endoplasmic reticulum</keyword>
<dbReference type="PANTHER" id="PTHR12867:SF6">
    <property type="entry name" value="N-ACETYLGLUCOSAMINYLDIPHOSPHODOLICHOL N-ACETYLGLUCOSAMINYLTRANSFERASE"/>
    <property type="match status" value="1"/>
</dbReference>
<dbReference type="EMBL" id="CVRI01000064">
    <property type="protein sequence ID" value="CRL05232.1"/>
    <property type="molecule type" value="Genomic_DNA"/>
</dbReference>
<sequence>MKFETIFVTVGTTEFNDLIRKLSKDEVFQLFKEHLGCKNLTIQIGKGESVSFDHFKGIEVEIFDLKKSILEDIEKADLVISHAGAGTCIDVLKKEKPLIVVINDTLMNNHQIELAEQLSADNYLFHTSVKNLPNTLKNFDISLLKKYEKGNIDGFIEYLDDVMGFAEQND</sequence>
<dbReference type="OrthoDB" id="20273at2759"/>
<dbReference type="GO" id="GO:0006488">
    <property type="term" value="P:dolichol-linked oligosaccharide biosynthetic process"/>
    <property type="evidence" value="ECO:0007669"/>
    <property type="project" value="InterPro"/>
</dbReference>
<evidence type="ECO:0000256" key="7">
    <source>
        <dbReference type="ARBA" id="ARBA00022824"/>
    </source>
</evidence>
<name>A0A1J1IYR3_9DIPT</name>
<dbReference type="EC" id="2.4.1.141" evidence="3"/>
<evidence type="ECO:0000256" key="1">
    <source>
        <dbReference type="ARBA" id="ARBA00004240"/>
    </source>
</evidence>
<accession>A0A1J1IYR3</accession>
<feature type="domain" description="Glycosyl transferase family 28 C-terminal" evidence="8">
    <location>
        <begin position="5"/>
        <end position="147"/>
    </location>
</feature>
<keyword evidence="10" id="KW-1185">Reference proteome</keyword>
<keyword evidence="5" id="KW-0328">Glycosyltransferase</keyword>
<dbReference type="Proteomes" id="UP000183832">
    <property type="component" value="Unassembled WGS sequence"/>
</dbReference>
<dbReference type="SUPFAM" id="SSF53756">
    <property type="entry name" value="UDP-Glycosyltransferase/glycogen phosphorylase"/>
    <property type="match status" value="1"/>
</dbReference>
<protein>
    <recommendedName>
        <fullName evidence="4">UDP-N-acetylglucosamine transferase subunit ALG13</fullName>
        <ecNumber evidence="3">2.4.1.141</ecNumber>
    </recommendedName>
</protein>
<dbReference type="AlphaFoldDB" id="A0A1J1IYR3"/>
<dbReference type="Gene3D" id="3.40.50.2000">
    <property type="entry name" value="Glycogen Phosphorylase B"/>
    <property type="match status" value="1"/>
</dbReference>
<dbReference type="InterPro" id="IPR007235">
    <property type="entry name" value="Glyco_trans_28_C"/>
</dbReference>
<dbReference type="Pfam" id="PF04101">
    <property type="entry name" value="Glyco_tran_28_C"/>
    <property type="match status" value="1"/>
</dbReference>
<evidence type="ECO:0000256" key="4">
    <source>
        <dbReference type="ARBA" id="ARBA00017468"/>
    </source>
</evidence>
<evidence type="ECO:0000313" key="9">
    <source>
        <dbReference type="EMBL" id="CRL05232.1"/>
    </source>
</evidence>
<dbReference type="GO" id="GO:0004577">
    <property type="term" value="F:N-acetylglucosaminyldiphosphodolichol N-acetylglucosaminyltransferase activity"/>
    <property type="evidence" value="ECO:0007669"/>
    <property type="project" value="UniProtKB-EC"/>
</dbReference>
<evidence type="ECO:0000256" key="2">
    <source>
        <dbReference type="ARBA" id="ARBA00006962"/>
    </source>
</evidence>
<gene>
    <name evidence="9" type="ORF">CLUMA_CG018221</name>
</gene>
<evidence type="ECO:0000256" key="6">
    <source>
        <dbReference type="ARBA" id="ARBA00022679"/>
    </source>
</evidence>
<organism evidence="9 10">
    <name type="scientific">Clunio marinus</name>
    <dbReference type="NCBI Taxonomy" id="568069"/>
    <lineage>
        <taxon>Eukaryota</taxon>
        <taxon>Metazoa</taxon>
        <taxon>Ecdysozoa</taxon>
        <taxon>Arthropoda</taxon>
        <taxon>Hexapoda</taxon>
        <taxon>Insecta</taxon>
        <taxon>Pterygota</taxon>
        <taxon>Neoptera</taxon>
        <taxon>Endopterygota</taxon>
        <taxon>Diptera</taxon>
        <taxon>Nematocera</taxon>
        <taxon>Chironomoidea</taxon>
        <taxon>Chironomidae</taxon>
        <taxon>Clunio</taxon>
    </lineage>
</organism>
<keyword evidence="6" id="KW-0808">Transferase</keyword>
<comment type="similarity">
    <text evidence="2">Belongs to the glycosyltransferase 28 family.</text>
</comment>
<reference evidence="9 10" key="1">
    <citation type="submission" date="2015-04" db="EMBL/GenBank/DDBJ databases">
        <authorList>
            <person name="Syromyatnikov M.Y."/>
            <person name="Popov V.N."/>
        </authorList>
    </citation>
    <scope>NUCLEOTIDE SEQUENCE [LARGE SCALE GENOMIC DNA]</scope>
</reference>
<evidence type="ECO:0000256" key="3">
    <source>
        <dbReference type="ARBA" id="ARBA00012614"/>
    </source>
</evidence>
<proteinExistence type="inferred from homology"/>